<dbReference type="InterPro" id="IPR036869">
    <property type="entry name" value="J_dom_sf"/>
</dbReference>
<name>A0ABR3PDU0_9PEZI</name>
<dbReference type="SUPFAM" id="SSF48452">
    <property type="entry name" value="TPR-like"/>
    <property type="match status" value="1"/>
</dbReference>
<keyword evidence="1" id="KW-0175">Coiled coil</keyword>
<feature type="compositionally biased region" description="Polar residues" evidence="2">
    <location>
        <begin position="339"/>
        <end position="350"/>
    </location>
</feature>
<dbReference type="SMART" id="SM00165">
    <property type="entry name" value="UBA"/>
    <property type="match status" value="1"/>
</dbReference>
<feature type="region of interest" description="Disordered" evidence="2">
    <location>
        <begin position="422"/>
        <end position="657"/>
    </location>
</feature>
<dbReference type="PANTHER" id="PTHR23172">
    <property type="entry name" value="AUXILIN/CYCLIN G-ASSOCIATED KINASE-RELATED"/>
    <property type="match status" value="1"/>
</dbReference>
<feature type="compositionally biased region" description="Low complexity" evidence="2">
    <location>
        <begin position="606"/>
        <end position="625"/>
    </location>
</feature>
<dbReference type="InterPro" id="IPR015940">
    <property type="entry name" value="UBA"/>
</dbReference>
<feature type="coiled-coil region" evidence="1">
    <location>
        <begin position="841"/>
        <end position="868"/>
    </location>
</feature>
<feature type="region of interest" description="Disordered" evidence="2">
    <location>
        <begin position="332"/>
        <end position="406"/>
    </location>
</feature>
<feature type="compositionally biased region" description="Low complexity" evidence="2">
    <location>
        <begin position="795"/>
        <end position="820"/>
    </location>
</feature>
<feature type="compositionally biased region" description="Low complexity" evidence="2">
    <location>
        <begin position="639"/>
        <end position="650"/>
    </location>
</feature>
<dbReference type="Proteomes" id="UP001562354">
    <property type="component" value="Unassembled WGS sequence"/>
</dbReference>
<feature type="compositionally biased region" description="Basic and acidic residues" evidence="2">
    <location>
        <begin position="438"/>
        <end position="458"/>
    </location>
</feature>
<dbReference type="Gene3D" id="1.10.8.10">
    <property type="entry name" value="DNA helicase RuvA subunit, C-terminal domain"/>
    <property type="match status" value="1"/>
</dbReference>
<dbReference type="Gene3D" id="1.10.287.110">
    <property type="entry name" value="DnaJ domain"/>
    <property type="match status" value="1"/>
</dbReference>
<comment type="caution">
    <text evidence="4">The sequence shown here is derived from an EMBL/GenBank/DDBJ whole genome shotgun (WGS) entry which is preliminary data.</text>
</comment>
<dbReference type="EMBL" id="JBFMKM010000009">
    <property type="protein sequence ID" value="KAL1304174.1"/>
    <property type="molecule type" value="Genomic_DNA"/>
</dbReference>
<feature type="compositionally biased region" description="Basic and acidic residues" evidence="2">
    <location>
        <begin position="542"/>
        <end position="555"/>
    </location>
</feature>
<feature type="compositionally biased region" description="Basic and acidic residues" evidence="2">
    <location>
        <begin position="391"/>
        <end position="404"/>
    </location>
</feature>
<evidence type="ECO:0000313" key="4">
    <source>
        <dbReference type="EMBL" id="KAL1304174.1"/>
    </source>
</evidence>
<feature type="compositionally biased region" description="Low complexity" evidence="2">
    <location>
        <begin position="575"/>
        <end position="584"/>
    </location>
</feature>
<feature type="compositionally biased region" description="Low complexity" evidence="2">
    <location>
        <begin position="186"/>
        <end position="196"/>
    </location>
</feature>
<feature type="compositionally biased region" description="Basic and acidic residues" evidence="2">
    <location>
        <begin position="103"/>
        <end position="121"/>
    </location>
</feature>
<evidence type="ECO:0000313" key="5">
    <source>
        <dbReference type="Proteomes" id="UP001562354"/>
    </source>
</evidence>
<dbReference type="PANTHER" id="PTHR23172:SF19">
    <property type="entry name" value="J DOMAIN-CONTAINING PROTEIN"/>
    <property type="match status" value="1"/>
</dbReference>
<evidence type="ECO:0000259" key="3">
    <source>
        <dbReference type="PROSITE" id="PS50030"/>
    </source>
</evidence>
<feature type="compositionally biased region" description="Polar residues" evidence="2">
    <location>
        <begin position="524"/>
        <end position="536"/>
    </location>
</feature>
<proteinExistence type="predicted"/>
<sequence length="963" mass="102038">MDDLLGQDWSGTTSQNSSQPQLRPQSNNPFANGASSGHAGLRPSPVPSLNSTANSRPTSRPSGALNHPAQGPSKPVTPANDSFASLLGKNAAAKGPGNLTLQERQRQLVEEKRRQEAEQRQRYANQFGAGDVWDSLGSGRGTPVSGRGTPAAAPSRTQESEEDILAAFSSAVPVDKSSHFPPPTSRPTSSARGTPTAPAGRGFQQPNAPPASSSLAANQNDDDDDPFGLNTLPRNNAPSTQTPATMDDDDDILGDLAKPITAKPPPGKSTDDSSVVMEEGSARAPSPAAASPLDASVAELVDMGFPADASRIALLETDGNVQAAVGFLLKQAHEESKQKTQASRRGTPSHNGHVAEGHAPEARASSQRRGRETESMPAWMRQEGRASSGPRRGDTTSPSHEKDVAQYASEIGTSLFKSANSLWKQGRKQVQKAVQEFNTDHDPSQPKWMRDASTESDQRTTSQSRQPPAEARRHTPQAPDLTDEALMLDSSEERPRKPARTTKPPDFPQEVRAQSPAQSAHVRPSSTSRPVQQQAVSPYWAQDKRPASKLSRQDVEAQSEQAYVSPARRKRPTKPEAQAQAQAPLPQPEPEVDLFSPAPVQNTAARPTQPTSARSSPAPRPSAATKTLPTRPKAPPRSIPAISPAALSDSSSHRQAGTEAFKRGDFDAAHTSYTAALTPLPATHPLVIVVLSNRALTAIKTGDPKLAIADADRVLEVIGPGNGQGEKISLGASEGGEKDMSDYYGKALMRKAEALEHMEKWADAANVYKTCVAAGIGGAVSIRARDRCEKAANPSAAAAAANNPPTSVASSAPKSLAAKPAPKPAGRSVAPSRLALPSVQSASAVRKLREANAAAEKADDEKFALNDQVDATLAAWKGTKADNLRALLGSLDAVLWPEAGWKKVGMSDLVMPNKVKIVYMKAIAKVHPDKIPQNASTEQRMISGAVFSTLNEAWDKFKKDNGL</sequence>
<organism evidence="4 5">
    <name type="scientific">Neodothiora populina</name>
    <dbReference type="NCBI Taxonomy" id="2781224"/>
    <lineage>
        <taxon>Eukaryota</taxon>
        <taxon>Fungi</taxon>
        <taxon>Dikarya</taxon>
        <taxon>Ascomycota</taxon>
        <taxon>Pezizomycotina</taxon>
        <taxon>Dothideomycetes</taxon>
        <taxon>Dothideomycetidae</taxon>
        <taxon>Dothideales</taxon>
        <taxon>Dothioraceae</taxon>
        <taxon>Neodothiora</taxon>
    </lineage>
</organism>
<evidence type="ECO:0000256" key="1">
    <source>
        <dbReference type="SAM" id="Coils"/>
    </source>
</evidence>
<feature type="compositionally biased region" description="Polar residues" evidence="2">
    <location>
        <begin position="47"/>
        <end position="61"/>
    </location>
</feature>
<feature type="domain" description="UBA" evidence="3">
    <location>
        <begin position="292"/>
        <end position="331"/>
    </location>
</feature>
<dbReference type="Gene3D" id="1.25.40.10">
    <property type="entry name" value="Tetratricopeptide repeat domain"/>
    <property type="match status" value="1"/>
</dbReference>
<accession>A0ABR3PDU0</accession>
<feature type="compositionally biased region" description="Low complexity" evidence="2">
    <location>
        <begin position="204"/>
        <end position="219"/>
    </location>
</feature>
<evidence type="ECO:0000256" key="2">
    <source>
        <dbReference type="SAM" id="MobiDB-lite"/>
    </source>
</evidence>
<dbReference type="RefSeq" id="XP_069200449.1">
    <property type="nucleotide sequence ID" value="XM_069345948.1"/>
</dbReference>
<dbReference type="InterPro" id="IPR009060">
    <property type="entry name" value="UBA-like_sf"/>
</dbReference>
<dbReference type="SUPFAM" id="SSF46934">
    <property type="entry name" value="UBA-like"/>
    <property type="match status" value="1"/>
</dbReference>
<dbReference type="PROSITE" id="PS50030">
    <property type="entry name" value="UBA"/>
    <property type="match status" value="1"/>
</dbReference>
<dbReference type="Pfam" id="PF22562">
    <property type="entry name" value="UBA_7"/>
    <property type="match status" value="1"/>
</dbReference>
<reference evidence="4 5" key="1">
    <citation type="submission" date="2024-07" db="EMBL/GenBank/DDBJ databases">
        <title>Draft sequence of the Neodothiora populina.</title>
        <authorList>
            <person name="Drown D.D."/>
            <person name="Schuette U.S."/>
            <person name="Buechlein A.B."/>
            <person name="Rusch D.R."/>
            <person name="Winton L.W."/>
            <person name="Adams G.A."/>
        </authorList>
    </citation>
    <scope>NUCLEOTIDE SEQUENCE [LARGE SCALE GENOMIC DNA]</scope>
    <source>
        <strain evidence="4 5">CPC 39397</strain>
    </source>
</reference>
<dbReference type="GeneID" id="95974302"/>
<keyword evidence="5" id="KW-1185">Reference proteome</keyword>
<feature type="compositionally biased region" description="Polar residues" evidence="2">
    <location>
        <begin position="9"/>
        <end position="35"/>
    </location>
</feature>
<feature type="compositionally biased region" description="Low complexity" evidence="2">
    <location>
        <begin position="282"/>
        <end position="292"/>
    </location>
</feature>
<dbReference type="CDD" id="cd14291">
    <property type="entry name" value="UBA1_NUB1_like"/>
    <property type="match status" value="1"/>
</dbReference>
<gene>
    <name evidence="4" type="ORF">AAFC00_000599</name>
</gene>
<feature type="region of interest" description="Disordered" evidence="2">
    <location>
        <begin position="795"/>
        <end position="830"/>
    </location>
</feature>
<protein>
    <recommendedName>
        <fullName evidence="3">UBA domain-containing protein</fullName>
    </recommendedName>
</protein>
<feature type="compositionally biased region" description="Polar residues" evidence="2">
    <location>
        <begin position="232"/>
        <end position="244"/>
    </location>
</feature>
<feature type="region of interest" description="Disordered" evidence="2">
    <location>
        <begin position="1"/>
        <end position="292"/>
    </location>
</feature>
<dbReference type="SUPFAM" id="SSF46565">
    <property type="entry name" value="Chaperone J-domain"/>
    <property type="match status" value="1"/>
</dbReference>
<dbReference type="InterPro" id="IPR011990">
    <property type="entry name" value="TPR-like_helical_dom_sf"/>
</dbReference>